<dbReference type="AlphaFoldDB" id="A0A098GFY9"/>
<dbReference type="KEGG" id="tmc:LMI_1600"/>
<dbReference type="InterPro" id="IPR013429">
    <property type="entry name" value="Regulatory_FmdB_Zinc_ribbon"/>
</dbReference>
<reference evidence="3" key="1">
    <citation type="submission" date="2014-09" db="EMBL/GenBank/DDBJ databases">
        <authorList>
            <person name="GOMEZ-VALERO Laura"/>
        </authorList>
    </citation>
    <scope>NUCLEOTIDE SEQUENCE</scope>
    <source>
        <strain evidence="3">ATCC33218</strain>
    </source>
</reference>
<proteinExistence type="predicted"/>
<keyword evidence="6" id="KW-1185">Reference proteome</keyword>
<dbReference type="PANTHER" id="PTHR34404">
    <property type="entry name" value="REGULATORY PROTEIN, FMDB FAMILY"/>
    <property type="match status" value="1"/>
</dbReference>
<dbReference type="HOGENOM" id="CLU_136025_0_2_6"/>
<feature type="compositionally biased region" description="Basic and acidic residues" evidence="1">
    <location>
        <begin position="62"/>
        <end position="83"/>
    </location>
</feature>
<evidence type="ECO:0000259" key="2">
    <source>
        <dbReference type="SMART" id="SM00834"/>
    </source>
</evidence>
<evidence type="ECO:0000256" key="1">
    <source>
        <dbReference type="SAM" id="MobiDB-lite"/>
    </source>
</evidence>
<dbReference type="EMBL" id="LN614830">
    <property type="protein sequence ID" value="CEG60900.1"/>
    <property type="molecule type" value="Genomic_DNA"/>
</dbReference>
<reference evidence="5" key="2">
    <citation type="submission" date="2014-09" db="EMBL/GenBank/DDBJ databases">
        <authorList>
            <person name="Gomez-Valero L."/>
        </authorList>
    </citation>
    <scope>NUCLEOTIDE SEQUENCE [LARGE SCALE GENOMIC DNA]</scope>
    <source>
        <strain evidence="5">ATCC33218</strain>
    </source>
</reference>
<sequence length="95" mass="10530">MPIYEYECTSCHHHFDLMQKISDAPVRQCPQCFENTAVRLVSAAGFQLKGSGWYVTDFKNNKKSETKKETTTDTKAEGSKTTDTKATTGTKGGSE</sequence>
<evidence type="ECO:0000313" key="6">
    <source>
        <dbReference type="Proteomes" id="UP000182998"/>
    </source>
</evidence>
<evidence type="ECO:0000313" key="4">
    <source>
        <dbReference type="EMBL" id="SCY16615.1"/>
    </source>
</evidence>
<protein>
    <submittedName>
        <fullName evidence="4">Regulatory protein, FmdB family</fullName>
    </submittedName>
</protein>
<dbReference type="PATRIC" id="fig|451.8.peg.2034"/>
<gene>
    <name evidence="3" type="ORF">LMI_1600</name>
    <name evidence="4" type="ORF">SAMN02982997_01016</name>
</gene>
<dbReference type="OrthoDB" id="9813321at2"/>
<feature type="domain" description="Putative regulatory protein FmdB zinc ribbon" evidence="2">
    <location>
        <begin position="1"/>
        <end position="42"/>
    </location>
</feature>
<evidence type="ECO:0000313" key="5">
    <source>
        <dbReference type="Proteomes" id="UP000032414"/>
    </source>
</evidence>
<dbReference type="EMBL" id="FMVN01000004">
    <property type="protein sequence ID" value="SCY16615.1"/>
    <property type="molecule type" value="Genomic_DNA"/>
</dbReference>
<dbReference type="NCBIfam" id="TIGR02605">
    <property type="entry name" value="CxxC_CxxC_SSSS"/>
    <property type="match status" value="1"/>
</dbReference>
<dbReference type="RefSeq" id="WP_045099237.1">
    <property type="nucleotide sequence ID" value="NZ_CP020614.1"/>
</dbReference>
<dbReference type="Proteomes" id="UP000032414">
    <property type="component" value="Chromosome I"/>
</dbReference>
<organism evidence="3 5">
    <name type="scientific">Legionella micdadei</name>
    <name type="common">Tatlockia micdadei</name>
    <dbReference type="NCBI Taxonomy" id="451"/>
    <lineage>
        <taxon>Bacteria</taxon>
        <taxon>Pseudomonadati</taxon>
        <taxon>Pseudomonadota</taxon>
        <taxon>Gammaproteobacteria</taxon>
        <taxon>Legionellales</taxon>
        <taxon>Legionellaceae</taxon>
        <taxon>Legionella</taxon>
    </lineage>
</organism>
<dbReference type="Pfam" id="PF09723">
    <property type="entry name" value="Zn_ribbon_8"/>
    <property type="match status" value="1"/>
</dbReference>
<evidence type="ECO:0000313" key="3">
    <source>
        <dbReference type="EMBL" id="CEG60900.1"/>
    </source>
</evidence>
<reference evidence="4 6" key="3">
    <citation type="submission" date="2016-10" db="EMBL/GenBank/DDBJ databases">
        <authorList>
            <person name="Varghese N."/>
            <person name="Submissions S."/>
        </authorList>
    </citation>
    <scope>NUCLEOTIDE SEQUENCE [LARGE SCALE GENOMIC DNA]</scope>
    <source>
        <strain evidence="4 6">ATCC 33218</strain>
    </source>
</reference>
<dbReference type="SMART" id="SM00834">
    <property type="entry name" value="CxxC_CXXC_SSSS"/>
    <property type="match status" value="1"/>
</dbReference>
<dbReference type="PANTHER" id="PTHR34404:SF2">
    <property type="entry name" value="CONSERVED SERINE RICH PROTEIN"/>
    <property type="match status" value="1"/>
</dbReference>
<name>A0A098GFY9_LEGMI</name>
<accession>A0A098GFY9</accession>
<feature type="region of interest" description="Disordered" evidence="1">
    <location>
        <begin position="62"/>
        <end position="95"/>
    </location>
</feature>
<dbReference type="Proteomes" id="UP000182998">
    <property type="component" value="Unassembled WGS sequence"/>
</dbReference>